<proteinExistence type="inferred from homology"/>
<evidence type="ECO:0000256" key="2">
    <source>
        <dbReference type="ARBA" id="ARBA00022448"/>
    </source>
</evidence>
<dbReference type="InterPro" id="IPR058649">
    <property type="entry name" value="CzcB_C"/>
</dbReference>
<dbReference type="FunFam" id="2.40.420.20:FF:000006">
    <property type="entry name" value="RND family efflux transporter MFP subunit"/>
    <property type="match status" value="1"/>
</dbReference>
<dbReference type="PANTHER" id="PTHR30097:SF4">
    <property type="entry name" value="SLR6042 PROTEIN"/>
    <property type="match status" value="1"/>
</dbReference>
<dbReference type="GO" id="GO:0022857">
    <property type="term" value="F:transmembrane transporter activity"/>
    <property type="evidence" value="ECO:0007669"/>
    <property type="project" value="InterPro"/>
</dbReference>
<sequence length="379" mass="39699">MDYKSLFIGAFGIMLAAACTDKDGAHADADGHADGGGANPSEIVITPDRAKAAGIVTAVVEPGEFNGVIPCGGKILAASGSEATVVATVAGIVSLPRGLAEGSPVAKGATVFTVSSRNLQDDPARQAEIAYRAAKKEYDRAAKLVKDRIVTQKEYNAIKADYERARIAYEAFDGGGATGAGVAVKSPVGGYVKTCLVKEGDYVAVGQPMMTVTQARSLYLRANVPERYYAQMGSVVSAKFKTAYGDSVYDLRQMNGQLVATGKQTGDGSPYIPVTFRFDNRADVMPGAFVETYVLTGGRGDVLSVPVSALTDEQGLSFVYVQTDPSCYERREVHTGRSDGSRVEIKSGLAAGERVVVEGAVQVKLASASTAIPAHTHSH</sequence>
<dbReference type="Gene3D" id="1.10.287.470">
    <property type="entry name" value="Helix hairpin bin"/>
    <property type="match status" value="1"/>
</dbReference>
<comment type="similarity">
    <text evidence="1">Belongs to the membrane fusion protein (MFP) (TC 8.A.1) family.</text>
</comment>
<dbReference type="Gene3D" id="2.40.30.170">
    <property type="match status" value="1"/>
</dbReference>
<evidence type="ECO:0000313" key="4">
    <source>
        <dbReference type="EMBL" id="MBM6674578.1"/>
    </source>
</evidence>
<dbReference type="EMBL" id="JACJJG010000097">
    <property type="protein sequence ID" value="MBM6674578.1"/>
    <property type="molecule type" value="Genomic_DNA"/>
</dbReference>
<gene>
    <name evidence="4" type="ORF">H6A34_11920</name>
</gene>
<feature type="domain" description="CzcB-like C-terminal circularly permuted SH3-like" evidence="3">
    <location>
        <begin position="304"/>
        <end position="360"/>
    </location>
</feature>
<dbReference type="GO" id="GO:0016020">
    <property type="term" value="C:membrane"/>
    <property type="evidence" value="ECO:0007669"/>
    <property type="project" value="InterPro"/>
</dbReference>
<dbReference type="Pfam" id="PF25975">
    <property type="entry name" value="CzcB_C"/>
    <property type="match status" value="1"/>
</dbReference>
<dbReference type="GO" id="GO:0060003">
    <property type="term" value="P:copper ion export"/>
    <property type="evidence" value="ECO:0007669"/>
    <property type="project" value="TreeGrafter"/>
</dbReference>
<reference evidence="4" key="1">
    <citation type="submission" date="2020-08" db="EMBL/GenBank/DDBJ databases">
        <authorList>
            <person name="Cejkova D."/>
            <person name="Kubasova T."/>
            <person name="Jahodarova E."/>
            <person name="Rychlik I."/>
        </authorList>
    </citation>
    <scope>NUCLEOTIDE SEQUENCE</scope>
    <source>
        <strain evidence="4">An824</strain>
    </source>
</reference>
<name>A0A939B8M5_9BACT</name>
<dbReference type="Gene3D" id="2.40.420.20">
    <property type="match status" value="1"/>
</dbReference>
<dbReference type="PROSITE" id="PS51257">
    <property type="entry name" value="PROKAR_LIPOPROTEIN"/>
    <property type="match status" value="1"/>
</dbReference>
<dbReference type="Gene3D" id="2.40.50.100">
    <property type="match status" value="1"/>
</dbReference>
<protein>
    <submittedName>
        <fullName evidence="4">Efflux RND transporter periplasmic adaptor subunit</fullName>
    </submittedName>
</protein>
<accession>A0A939B8M5</accession>
<organism evidence="4 5">
    <name type="scientific">Marseilla massiliensis</name>
    <dbReference type="NCBI Taxonomy" id="1841864"/>
    <lineage>
        <taxon>Bacteria</taxon>
        <taxon>Pseudomonadati</taxon>
        <taxon>Bacteroidota</taxon>
        <taxon>Bacteroidia</taxon>
        <taxon>Bacteroidales</taxon>
        <taxon>Prevotellaceae</taxon>
        <taxon>Marseilla</taxon>
    </lineage>
</organism>
<evidence type="ECO:0000313" key="5">
    <source>
        <dbReference type="Proteomes" id="UP000706891"/>
    </source>
</evidence>
<dbReference type="InterPro" id="IPR006143">
    <property type="entry name" value="RND_pump_MFP"/>
</dbReference>
<dbReference type="GO" id="GO:0015679">
    <property type="term" value="P:plasma membrane copper ion transport"/>
    <property type="evidence" value="ECO:0007669"/>
    <property type="project" value="TreeGrafter"/>
</dbReference>
<dbReference type="SUPFAM" id="SSF111369">
    <property type="entry name" value="HlyD-like secretion proteins"/>
    <property type="match status" value="1"/>
</dbReference>
<dbReference type="RefSeq" id="WP_205105701.1">
    <property type="nucleotide sequence ID" value="NZ_JACJJG010000097.1"/>
</dbReference>
<dbReference type="NCBIfam" id="TIGR01730">
    <property type="entry name" value="RND_mfp"/>
    <property type="match status" value="1"/>
</dbReference>
<keyword evidence="5" id="KW-1185">Reference proteome</keyword>
<comment type="caution">
    <text evidence="4">The sequence shown here is derived from an EMBL/GenBank/DDBJ whole genome shotgun (WGS) entry which is preliminary data.</text>
</comment>
<dbReference type="GO" id="GO:0030313">
    <property type="term" value="C:cell envelope"/>
    <property type="evidence" value="ECO:0007669"/>
    <property type="project" value="TreeGrafter"/>
</dbReference>
<dbReference type="InterPro" id="IPR051909">
    <property type="entry name" value="MFP_Cation_Efflux"/>
</dbReference>
<dbReference type="Proteomes" id="UP000706891">
    <property type="component" value="Unassembled WGS sequence"/>
</dbReference>
<reference evidence="4" key="2">
    <citation type="journal article" date="2021" name="Sci. Rep.">
        <title>The distribution of antibiotic resistance genes in chicken gut microbiota commensals.</title>
        <authorList>
            <person name="Juricova H."/>
            <person name="Matiasovicova J."/>
            <person name="Kubasova T."/>
            <person name="Cejkova D."/>
            <person name="Rychlik I."/>
        </authorList>
    </citation>
    <scope>NUCLEOTIDE SEQUENCE</scope>
    <source>
        <strain evidence="4">An824</strain>
    </source>
</reference>
<dbReference type="AlphaFoldDB" id="A0A939B8M5"/>
<keyword evidence="2" id="KW-0813">Transport</keyword>
<evidence type="ECO:0000256" key="1">
    <source>
        <dbReference type="ARBA" id="ARBA00009477"/>
    </source>
</evidence>
<evidence type="ECO:0000259" key="3">
    <source>
        <dbReference type="Pfam" id="PF25975"/>
    </source>
</evidence>
<dbReference type="PANTHER" id="PTHR30097">
    <property type="entry name" value="CATION EFFLUX SYSTEM PROTEIN CUSB"/>
    <property type="match status" value="1"/>
</dbReference>